<dbReference type="EMBL" id="ML991878">
    <property type="protein sequence ID" value="KAF2229045.1"/>
    <property type="molecule type" value="Genomic_DNA"/>
</dbReference>
<name>A0A6A6GTJ0_VIRVR</name>
<sequence length="348" mass="39708">MMLEQNLRDLEESRNREREHSQQLHSLRSELEAEKAYLVDQNEACMDAYRKIDCIDQDAKSARSALFSAETEVRRLRDEYHRLEEGSRSEINALKDSHQAELNGKLSRISQLEAEFHTELRKREAELTEGKRSHEIAAQQAEAKLEGLRNENTRLMVAKEGREAELRTAHDKLRQIGGLTNLQSKPRERRARLRATDGTKLDVEPANQSRPRSTAGSTSSETPSSQTRFVDTVGYSSISYPLELGIKPAMKRSSAIESFKAPVTRSSDTEDPAARTRRTSTGANRPPLKDAPANRIPSSFRWMYLFHHPMRLKYQILGWSLNILSMRMRSLRARVFLALITMGMALES</sequence>
<dbReference type="AlphaFoldDB" id="A0A6A6GTJ0"/>
<feature type="coiled-coil region" evidence="1">
    <location>
        <begin position="59"/>
        <end position="158"/>
    </location>
</feature>
<evidence type="ECO:0000313" key="4">
    <source>
        <dbReference type="Proteomes" id="UP000800092"/>
    </source>
</evidence>
<feature type="region of interest" description="Disordered" evidence="2">
    <location>
        <begin position="180"/>
        <end position="228"/>
    </location>
</feature>
<feature type="compositionally biased region" description="Polar residues" evidence="2">
    <location>
        <begin position="206"/>
        <end position="228"/>
    </location>
</feature>
<keyword evidence="1" id="KW-0175">Coiled coil</keyword>
<evidence type="ECO:0000256" key="1">
    <source>
        <dbReference type="SAM" id="Coils"/>
    </source>
</evidence>
<feature type="compositionally biased region" description="Basic and acidic residues" evidence="2">
    <location>
        <begin position="194"/>
        <end position="203"/>
    </location>
</feature>
<evidence type="ECO:0000256" key="2">
    <source>
        <dbReference type="SAM" id="MobiDB-lite"/>
    </source>
</evidence>
<accession>A0A6A6GTJ0</accession>
<dbReference type="Proteomes" id="UP000800092">
    <property type="component" value="Unassembled WGS sequence"/>
</dbReference>
<feature type="region of interest" description="Disordered" evidence="2">
    <location>
        <begin position="260"/>
        <end position="292"/>
    </location>
</feature>
<reference evidence="3" key="1">
    <citation type="journal article" date="2020" name="Stud. Mycol.">
        <title>101 Dothideomycetes genomes: a test case for predicting lifestyles and emergence of pathogens.</title>
        <authorList>
            <person name="Haridas S."/>
            <person name="Albert R."/>
            <person name="Binder M."/>
            <person name="Bloem J."/>
            <person name="Labutti K."/>
            <person name="Salamov A."/>
            <person name="Andreopoulos B."/>
            <person name="Baker S."/>
            <person name="Barry K."/>
            <person name="Bills G."/>
            <person name="Bluhm B."/>
            <person name="Cannon C."/>
            <person name="Castanera R."/>
            <person name="Culley D."/>
            <person name="Daum C."/>
            <person name="Ezra D."/>
            <person name="Gonzalez J."/>
            <person name="Henrissat B."/>
            <person name="Kuo A."/>
            <person name="Liang C."/>
            <person name="Lipzen A."/>
            <person name="Lutzoni F."/>
            <person name="Magnuson J."/>
            <person name="Mondo S."/>
            <person name="Nolan M."/>
            <person name="Ohm R."/>
            <person name="Pangilinan J."/>
            <person name="Park H.-J."/>
            <person name="Ramirez L."/>
            <person name="Alfaro M."/>
            <person name="Sun H."/>
            <person name="Tritt A."/>
            <person name="Yoshinaga Y."/>
            <person name="Zwiers L.-H."/>
            <person name="Turgeon B."/>
            <person name="Goodwin S."/>
            <person name="Spatafora J."/>
            <person name="Crous P."/>
            <person name="Grigoriev I."/>
        </authorList>
    </citation>
    <scope>NUCLEOTIDE SEQUENCE</scope>
    <source>
        <strain evidence="3">Tuck. ex Michener</strain>
    </source>
</reference>
<evidence type="ECO:0000313" key="3">
    <source>
        <dbReference type="EMBL" id="KAF2229045.1"/>
    </source>
</evidence>
<keyword evidence="4" id="KW-1185">Reference proteome</keyword>
<organism evidence="3 4">
    <name type="scientific">Viridothelium virens</name>
    <name type="common">Speckled blister lichen</name>
    <name type="synonym">Trypethelium virens</name>
    <dbReference type="NCBI Taxonomy" id="1048519"/>
    <lineage>
        <taxon>Eukaryota</taxon>
        <taxon>Fungi</taxon>
        <taxon>Dikarya</taxon>
        <taxon>Ascomycota</taxon>
        <taxon>Pezizomycotina</taxon>
        <taxon>Dothideomycetes</taxon>
        <taxon>Dothideomycetes incertae sedis</taxon>
        <taxon>Trypetheliales</taxon>
        <taxon>Trypetheliaceae</taxon>
        <taxon>Viridothelium</taxon>
    </lineage>
</organism>
<feature type="region of interest" description="Disordered" evidence="2">
    <location>
        <begin position="1"/>
        <end position="26"/>
    </location>
</feature>
<gene>
    <name evidence="3" type="ORF">EV356DRAFT_24304</name>
</gene>
<proteinExistence type="predicted"/>
<protein>
    <submittedName>
        <fullName evidence="3">Uncharacterized protein</fullName>
    </submittedName>
</protein>